<reference evidence="1" key="1">
    <citation type="submission" date="2018-05" db="EMBL/GenBank/DDBJ databases">
        <authorList>
            <person name="Lanie J.A."/>
            <person name="Ng W.-L."/>
            <person name="Kazmierczak K.M."/>
            <person name="Andrzejewski T.M."/>
            <person name="Davidsen T.M."/>
            <person name="Wayne K.J."/>
            <person name="Tettelin H."/>
            <person name="Glass J.I."/>
            <person name="Rusch D."/>
            <person name="Podicherti R."/>
            <person name="Tsui H.-C.T."/>
            <person name="Winkler M.E."/>
        </authorList>
    </citation>
    <scope>NUCLEOTIDE SEQUENCE</scope>
</reference>
<proteinExistence type="predicted"/>
<sequence length="309" mass="33238">MISGEGPTFSVEVSPGEVDAGAEMTLKAKASCSPAADLRGQALQIMDQDGALVESAELTEFDGESNETSEFAVKAPVEPGAYTWLAVCPALATAGSSSEETSAPFSFTVKPHSTRVVVWDVPSTIESGETFSVKLGVNCSGECRPDGWTVEVRDQDRERRATVTFGGEPWPGTSALYYAEVELSAPDTDGLHTWEARALADDLNLPHAEAVAPFGVRVVPAPECLLMVVAVDMESQTPVQGAKVVVHPYKTFTDERGVAEVRIPKGEYRLFVSGKKYFPFRSDGEIETDVTIKAELAVDRELSDADIWT</sequence>
<dbReference type="EMBL" id="UINC01005779">
    <property type="protein sequence ID" value="SVA23495.1"/>
    <property type="molecule type" value="Genomic_DNA"/>
</dbReference>
<accession>A0A381U5H1</accession>
<name>A0A381U5H1_9ZZZZ</name>
<evidence type="ECO:0008006" key="2">
    <source>
        <dbReference type="Google" id="ProtNLM"/>
    </source>
</evidence>
<evidence type="ECO:0000313" key="1">
    <source>
        <dbReference type="EMBL" id="SVA23495.1"/>
    </source>
</evidence>
<organism evidence="1">
    <name type="scientific">marine metagenome</name>
    <dbReference type="NCBI Taxonomy" id="408172"/>
    <lineage>
        <taxon>unclassified sequences</taxon>
        <taxon>metagenomes</taxon>
        <taxon>ecological metagenomes</taxon>
    </lineage>
</organism>
<protein>
    <recommendedName>
        <fullName evidence="2">Carboxypeptidase regulatory-like domain-containing protein</fullName>
    </recommendedName>
</protein>
<dbReference type="AlphaFoldDB" id="A0A381U5H1"/>
<gene>
    <name evidence="1" type="ORF">METZ01_LOCUS76349</name>
</gene>